<comment type="caution">
    <text evidence="2">The sequence shown here is derived from an EMBL/GenBank/DDBJ whole genome shotgun (WGS) entry which is preliminary data.</text>
</comment>
<evidence type="ECO:0000313" key="3">
    <source>
        <dbReference type="Proteomes" id="UP000430345"/>
    </source>
</evidence>
<dbReference type="Proteomes" id="UP000430345">
    <property type="component" value="Unassembled WGS sequence"/>
</dbReference>
<organism evidence="2 3">
    <name type="scientific">Clostridium tarantellae</name>
    <dbReference type="NCBI Taxonomy" id="39493"/>
    <lineage>
        <taxon>Bacteria</taxon>
        <taxon>Bacillati</taxon>
        <taxon>Bacillota</taxon>
        <taxon>Clostridia</taxon>
        <taxon>Eubacteriales</taxon>
        <taxon>Clostridiaceae</taxon>
        <taxon>Clostridium</taxon>
    </lineage>
</organism>
<keyword evidence="1" id="KW-0472">Membrane</keyword>
<keyword evidence="1" id="KW-0812">Transmembrane</keyword>
<accession>A0A6I1MPH3</accession>
<evidence type="ECO:0000313" key="2">
    <source>
        <dbReference type="EMBL" id="MPQ44132.1"/>
    </source>
</evidence>
<evidence type="ECO:0000256" key="1">
    <source>
        <dbReference type="SAM" id="Phobius"/>
    </source>
</evidence>
<sequence length="177" mass="19931">MSFKKYINLKDKKKKNILIIFLLIIISILILFTKGCKSKVEIKDGQLKGIIGDGLLPGLTAEEIEKSLQKEADSSMFSFDINTTPTFENGKLEGNVRIANPPYNIYPIGVKIQLNSDKKVIFQSGKIKPNQYIEKCKLNKVLKKGQYPATAQIEAYDPHTGEYLGKTVVKLKIIIRN</sequence>
<protein>
    <submittedName>
        <fullName evidence="2">Uncharacterized protein</fullName>
    </submittedName>
</protein>
<keyword evidence="1" id="KW-1133">Transmembrane helix</keyword>
<dbReference type="EMBL" id="WHJC01000158">
    <property type="protein sequence ID" value="MPQ44132.1"/>
    <property type="molecule type" value="Genomic_DNA"/>
</dbReference>
<feature type="transmembrane region" description="Helical" evidence="1">
    <location>
        <begin position="16"/>
        <end position="33"/>
    </location>
</feature>
<keyword evidence="3" id="KW-1185">Reference proteome</keyword>
<gene>
    <name evidence="2" type="ORF">GBZ86_10200</name>
</gene>
<reference evidence="2 3" key="1">
    <citation type="submission" date="2019-10" db="EMBL/GenBank/DDBJ databases">
        <title>The Genome Sequence of Clostridium tarantellae Isolated from Fish Brain.</title>
        <authorList>
            <person name="Bano L."/>
            <person name="Kiel M."/>
            <person name="Sales G."/>
            <person name="Doxey A.C."/>
            <person name="Mansfield M.J."/>
            <person name="Schiavone M."/>
            <person name="Rossetto O."/>
            <person name="Pirazzini M."/>
            <person name="Dobrindt U."/>
            <person name="Montecucco C."/>
        </authorList>
    </citation>
    <scope>NUCLEOTIDE SEQUENCE [LARGE SCALE GENOMIC DNA]</scope>
    <source>
        <strain evidence="2 3">DSM 3997</strain>
    </source>
</reference>
<dbReference type="AlphaFoldDB" id="A0A6I1MPH3"/>
<dbReference type="OrthoDB" id="2087872at2"/>
<proteinExistence type="predicted"/>
<name>A0A6I1MPH3_9CLOT</name>
<dbReference type="RefSeq" id="WP_152890338.1">
    <property type="nucleotide sequence ID" value="NZ_WHJC01000158.1"/>
</dbReference>